<evidence type="ECO:0000313" key="2">
    <source>
        <dbReference type="Proteomes" id="UP000017938"/>
    </source>
</evidence>
<gene>
    <name evidence="1" type="ORF">BN580_00727</name>
</gene>
<protein>
    <submittedName>
        <fullName evidence="1">Uncharacterized protein</fullName>
    </submittedName>
</protein>
<dbReference type="Proteomes" id="UP000017938">
    <property type="component" value="Unassembled WGS sequence"/>
</dbReference>
<proteinExistence type="predicted"/>
<evidence type="ECO:0000313" key="1">
    <source>
        <dbReference type="EMBL" id="CDC70437.1"/>
    </source>
</evidence>
<dbReference type="EMBL" id="CBFW010000030">
    <property type="protein sequence ID" value="CDC70437.1"/>
    <property type="molecule type" value="Genomic_DNA"/>
</dbReference>
<reference evidence="1" key="1">
    <citation type="submission" date="2012-11" db="EMBL/GenBank/DDBJ databases">
        <title>Dependencies among metagenomic species, viruses, plasmids and units of genetic variation.</title>
        <authorList>
            <person name="Nielsen H.B."/>
            <person name="Almeida M."/>
            <person name="Juncker A.S."/>
            <person name="Rasmussen S."/>
            <person name="Li J."/>
            <person name="Sunagawa S."/>
            <person name="Plichta D."/>
            <person name="Gautier L."/>
            <person name="Le Chatelier E."/>
            <person name="Peletier E."/>
            <person name="Bonde I."/>
            <person name="Nielsen T."/>
            <person name="Manichanh C."/>
            <person name="Arumugam M."/>
            <person name="Batto J."/>
            <person name="Santos M.B.Q.D."/>
            <person name="Blom N."/>
            <person name="Borruel N."/>
            <person name="Burgdorf K.S."/>
            <person name="Boumezbeur F."/>
            <person name="Casellas F."/>
            <person name="Dore J."/>
            <person name="Guarner F."/>
            <person name="Hansen T."/>
            <person name="Hildebrand F."/>
            <person name="Kaas R.S."/>
            <person name="Kennedy S."/>
            <person name="Kristiansen K."/>
            <person name="Kultima J.R."/>
            <person name="Leonard P."/>
            <person name="Levenez F."/>
            <person name="Lund O."/>
            <person name="Moumen B."/>
            <person name="Le Paslier D."/>
            <person name="Pons N."/>
            <person name="Pedersen O."/>
            <person name="Prifti E."/>
            <person name="Qin J."/>
            <person name="Raes J."/>
            <person name="Tap J."/>
            <person name="Tims S."/>
            <person name="Ussery D.W."/>
            <person name="Yamada T."/>
            <person name="MetaHit consortium"/>
            <person name="Renault P."/>
            <person name="Sicheritz-Ponten T."/>
            <person name="Bork P."/>
            <person name="Wang J."/>
            <person name="Brunak S."/>
            <person name="Ehrlich S.D."/>
        </authorList>
    </citation>
    <scope>NUCLEOTIDE SEQUENCE [LARGE SCALE GENOMIC DNA]</scope>
</reference>
<organism evidence="1 2">
    <name type="scientific">Candidatus Colimorpha enterica</name>
    <dbReference type="NCBI Taxonomy" id="3083063"/>
    <lineage>
        <taxon>Bacteria</taxon>
        <taxon>Pseudomonadati</taxon>
        <taxon>Bacteroidota</taxon>
        <taxon>Bacteroidia</taxon>
        <taxon>Bacteroidales</taxon>
        <taxon>Candidatus Colimorpha</taxon>
    </lineage>
</organism>
<dbReference type="AlphaFoldDB" id="R6UI09"/>
<name>R6UI09_9BACT</name>
<sequence>MRNAGVAGELILRQQSDDLRCRRSCLRNRFGDILRSLAYTGEIDTRRRAFDGTELRMSLGEEIVCVHACGKHGRKASCRFVRLDGSGKNDHVCVDLQLFAGNEVGCLNSQLAVGLWSDLADHALDVMHAVFLDRAAVELIKVLSGSTHVDVEHVNVGVRVLLADEHRVLCGVHTADLGAITLSPAVVAARTDALNKHDGVRVGLVGGTEKRSAVRTCRVHKSFKLKGGDNVLALGISIFLVSVELYRVEAGRNNDRAVFFLNKGVLLFVIDSSRSAYLCADSALAVLQHVAVIGIDDRNLRHCLGKRNIDRAAVVKPEVESVRHLLLRALFGAGSASGTFKLVNKSCFSLYRDREVSDKSLNRRNLAVRIYLYLLVLRAVDHFRGQNAGCAVERREGLVKLSHLSADCRLFFDDIDLKSRVGNVKRRLDTGDTSADNKRTLHDRAFAGGEGGIEADLCNGGASEDYCLLGCRLHVLMYPRVLLSDVRDLDHVGVEACGSGSLSEGRLMHSR</sequence>
<comment type="caution">
    <text evidence="1">The sequence shown here is derived from an EMBL/GenBank/DDBJ whole genome shotgun (WGS) entry which is preliminary data.</text>
</comment>
<accession>R6UI09</accession>